<dbReference type="EMBL" id="HBUE01199667">
    <property type="protein sequence ID" value="CAG6529111.1"/>
    <property type="molecule type" value="Transcribed_RNA"/>
</dbReference>
<dbReference type="EMBL" id="HBUE01199665">
    <property type="protein sequence ID" value="CAG6529106.1"/>
    <property type="molecule type" value="Transcribed_RNA"/>
</dbReference>
<proteinExistence type="predicted"/>
<dbReference type="EMBL" id="HBUE01305813">
    <property type="protein sequence ID" value="CAG6580880.1"/>
    <property type="molecule type" value="Transcribed_RNA"/>
</dbReference>
<organism evidence="1">
    <name type="scientific">Culex pipiens</name>
    <name type="common">House mosquito</name>
    <dbReference type="NCBI Taxonomy" id="7175"/>
    <lineage>
        <taxon>Eukaryota</taxon>
        <taxon>Metazoa</taxon>
        <taxon>Ecdysozoa</taxon>
        <taxon>Arthropoda</taxon>
        <taxon>Hexapoda</taxon>
        <taxon>Insecta</taxon>
        <taxon>Pterygota</taxon>
        <taxon>Neoptera</taxon>
        <taxon>Endopterygota</taxon>
        <taxon>Diptera</taxon>
        <taxon>Nematocera</taxon>
        <taxon>Culicoidea</taxon>
        <taxon>Culicidae</taxon>
        <taxon>Culicinae</taxon>
        <taxon>Culicini</taxon>
        <taxon>Culex</taxon>
        <taxon>Culex</taxon>
    </lineage>
</organism>
<evidence type="ECO:0000313" key="1">
    <source>
        <dbReference type="EMBL" id="CAG6580880.1"/>
    </source>
</evidence>
<dbReference type="EMBL" id="HBUE01199661">
    <property type="protein sequence ID" value="CAG6529097.1"/>
    <property type="molecule type" value="Transcribed_RNA"/>
</dbReference>
<dbReference type="EMBL" id="HBUE01305814">
    <property type="protein sequence ID" value="CAG6580883.1"/>
    <property type="molecule type" value="Transcribed_RNA"/>
</dbReference>
<protein>
    <submittedName>
        <fullName evidence="1">(northern house mosquito) hypothetical protein</fullName>
    </submittedName>
</protein>
<sequence>MGRIWPSAGCCGWGSGSWTRGGCCSCSSRSSECCEAGSWAGVVRYESVSSSLSSDSDISPISCFSCSVNFWAAISWMSLSSSADRPTFWRAISSGTSRTCTSGCSWPLRISWGGRKGRIASGMGMRWNWMRTSARGGCICWGKVSCCCCWWCC</sequence>
<dbReference type="EMBL" id="HBUE01199663">
    <property type="protein sequence ID" value="CAG6529102.1"/>
    <property type="molecule type" value="Transcribed_RNA"/>
</dbReference>
<accession>A0A8D8JV90</accession>
<name>A0A8D8JV90_CULPI</name>
<dbReference type="EMBL" id="HBUE01305818">
    <property type="protein sequence ID" value="CAG6580892.1"/>
    <property type="molecule type" value="Transcribed_RNA"/>
</dbReference>
<dbReference type="AlphaFoldDB" id="A0A8D8JV90"/>
<dbReference type="EMBL" id="HBUE01305816">
    <property type="protein sequence ID" value="CAG6580887.1"/>
    <property type="molecule type" value="Transcribed_RNA"/>
</dbReference>
<dbReference type="EMBL" id="HBUE01199662">
    <property type="protein sequence ID" value="CAG6529099.1"/>
    <property type="molecule type" value="Transcribed_RNA"/>
</dbReference>
<dbReference type="EMBL" id="HBUE01305812">
    <property type="protein sequence ID" value="CAG6580878.1"/>
    <property type="molecule type" value="Transcribed_RNA"/>
</dbReference>
<reference evidence="1" key="1">
    <citation type="submission" date="2021-05" db="EMBL/GenBank/DDBJ databases">
        <authorList>
            <person name="Alioto T."/>
            <person name="Alioto T."/>
            <person name="Gomez Garrido J."/>
        </authorList>
    </citation>
    <scope>NUCLEOTIDE SEQUENCE</scope>
</reference>
<dbReference type="EMBL" id="HBUE01305817">
    <property type="protein sequence ID" value="CAG6580890.1"/>
    <property type="molecule type" value="Transcribed_RNA"/>
</dbReference>
<dbReference type="EMBL" id="HBUE01199666">
    <property type="protein sequence ID" value="CAG6529109.1"/>
    <property type="molecule type" value="Transcribed_RNA"/>
</dbReference>